<keyword evidence="3" id="KW-1185">Reference proteome</keyword>
<dbReference type="EMBL" id="AP028055">
    <property type="protein sequence ID" value="BEG99826.1"/>
    <property type="molecule type" value="Genomic_DNA"/>
</dbReference>
<evidence type="ECO:0000313" key="2">
    <source>
        <dbReference type="EMBL" id="BEG99826.1"/>
    </source>
</evidence>
<name>A0ABM8ID02_9BACE</name>
<accession>A0ABM8ID02</accession>
<feature type="compositionally biased region" description="Polar residues" evidence="1">
    <location>
        <begin position="51"/>
        <end position="60"/>
    </location>
</feature>
<reference evidence="2 3" key="1">
    <citation type="submission" date="2023-04" db="EMBL/GenBank/DDBJ databases">
        <title>Draft genome sequence of acteroides sedimenti strain YN3PY1.</title>
        <authorList>
            <person name="Yoshida N."/>
        </authorList>
    </citation>
    <scope>NUCLEOTIDE SEQUENCE [LARGE SCALE GENOMIC DNA]</scope>
    <source>
        <strain evidence="2 3">YN3PY1</strain>
    </source>
</reference>
<sequence length="354" mass="39956">MGKNKKKRKNQESASVAMNIVKEQERVVKNEESTLDNVEEKNVSEKEIDEQQNTADNSNVELDKPDTFNENIGKEFLRFNVVDDETGERTEQKKKIAFVKNNRPINIKKVDGFIAIIASGKYEKAYPIIVVNAKKLIEAGYEVVSINGNILTEEEAENYFVILDGQHRSVAFAKLFATGEYDGVIPNVHVRDIENVGEYLVDINNVGSSWDKKEKLIVTSLTAKEQLFKSVANLLNEGFNPSTTILIYTSKNLPQKQIDNALKGSEVTFPKGTKIDIERGDKFVNLCKAANMDVSFITKRYFIKGFNSFASSTTEKRAFNALDKLKCLNLDNSKLKSIKDELDFVEMLKEASKK</sequence>
<dbReference type="RefSeq" id="WP_353330663.1">
    <property type="nucleotide sequence ID" value="NZ_AP028055.1"/>
</dbReference>
<evidence type="ECO:0008006" key="4">
    <source>
        <dbReference type="Google" id="ProtNLM"/>
    </source>
</evidence>
<organism evidence="2 3">
    <name type="scientific">Bacteroides sedimenti</name>
    <dbReference type="NCBI Taxonomy" id="2136147"/>
    <lineage>
        <taxon>Bacteria</taxon>
        <taxon>Pseudomonadati</taxon>
        <taxon>Bacteroidota</taxon>
        <taxon>Bacteroidia</taxon>
        <taxon>Bacteroidales</taxon>
        <taxon>Bacteroidaceae</taxon>
        <taxon>Bacteroides</taxon>
    </lineage>
</organism>
<proteinExistence type="predicted"/>
<dbReference type="Proteomes" id="UP001496674">
    <property type="component" value="Chromosome"/>
</dbReference>
<protein>
    <recommendedName>
        <fullName evidence="4">ParB/Sulfiredoxin domain-containing protein</fullName>
    </recommendedName>
</protein>
<feature type="region of interest" description="Disordered" evidence="1">
    <location>
        <begin position="1"/>
        <end position="65"/>
    </location>
</feature>
<feature type="compositionally biased region" description="Basic and acidic residues" evidence="1">
    <location>
        <begin position="22"/>
        <end position="46"/>
    </location>
</feature>
<gene>
    <name evidence="2" type="ORF">BSYN_20910</name>
</gene>
<evidence type="ECO:0000256" key="1">
    <source>
        <dbReference type="SAM" id="MobiDB-lite"/>
    </source>
</evidence>
<evidence type="ECO:0000313" key="3">
    <source>
        <dbReference type="Proteomes" id="UP001496674"/>
    </source>
</evidence>